<accession>A0A1L7XVG2</accession>
<proteinExistence type="predicted"/>
<reference evidence="2 3" key="1">
    <citation type="submission" date="2016-03" db="EMBL/GenBank/DDBJ databases">
        <authorList>
            <person name="Ploux O."/>
        </authorList>
    </citation>
    <scope>NUCLEOTIDE SEQUENCE [LARGE SCALE GENOMIC DNA]</scope>
    <source>
        <strain evidence="2 3">UAMH 11012</strain>
    </source>
</reference>
<keyword evidence="3" id="KW-1185">Reference proteome</keyword>
<feature type="region of interest" description="Disordered" evidence="1">
    <location>
        <begin position="278"/>
        <end position="318"/>
    </location>
</feature>
<feature type="region of interest" description="Disordered" evidence="1">
    <location>
        <begin position="1"/>
        <end position="29"/>
    </location>
</feature>
<feature type="compositionally biased region" description="Polar residues" evidence="1">
    <location>
        <begin position="297"/>
        <end position="316"/>
    </location>
</feature>
<name>A0A1L7XVG2_9HELO</name>
<protein>
    <submittedName>
        <fullName evidence="2">Uncharacterized protein</fullName>
    </submittedName>
</protein>
<sequence length="542" mass="60525">MSSILAPKFIGNRRPTSAPKHQNHPQSKKDGTIQLLFRQLRSCQSSTIPLPNLCRVESKLQTYINKLKLDIENTRKDCQSQVEMLQKTIGNLRSTLLRFEDLSSESDHCGPVSILGSMNCQSSGCFFRSDKPDELQRHIETGLHCRLQLQNFVVIHGISIEAVSAPKTASDTESCQMVIAEHVNTSMKPSAIPNDANPPSVSLELQTIIESVKEHIFSLTNKAGGEHQYCPNPPNGCGLRFQHLKDFKEHYDSEAGKACVKSRLIAFSLPYFDHKRVDDKPRQTSTIPSPFHVEAPGSNTPEASKVPNVSSFTGRTSPIPARTHSTVFGSRIPLVNEATTFDFPHRSLALTSRKLLEDLYSEKGISMCQQTTRASEYSPSNDSFGPFGFVEETRDIGLRIEGYTPTRGMADDILQVKVGSFVPLLCAVFNIQIGFFVQPEPRLQNLNAILASVEEERISPTSFYRYTVSARVPYPENQPRMFLSSQGRILFQDGRKVARKLMRIETALDDVTGLGQRGCRICWMFKRGQGRGRAHPDKPLGD</sequence>
<evidence type="ECO:0000313" key="2">
    <source>
        <dbReference type="EMBL" id="CZR68970.1"/>
    </source>
</evidence>
<gene>
    <name evidence="2" type="ORF">PAC_18871</name>
</gene>
<dbReference type="EMBL" id="FJOG01000062">
    <property type="protein sequence ID" value="CZR68970.1"/>
    <property type="molecule type" value="Genomic_DNA"/>
</dbReference>
<organism evidence="2 3">
    <name type="scientific">Phialocephala subalpina</name>
    <dbReference type="NCBI Taxonomy" id="576137"/>
    <lineage>
        <taxon>Eukaryota</taxon>
        <taxon>Fungi</taxon>
        <taxon>Dikarya</taxon>
        <taxon>Ascomycota</taxon>
        <taxon>Pezizomycotina</taxon>
        <taxon>Leotiomycetes</taxon>
        <taxon>Helotiales</taxon>
        <taxon>Mollisiaceae</taxon>
        <taxon>Phialocephala</taxon>
        <taxon>Phialocephala fortinii species complex</taxon>
    </lineage>
</organism>
<evidence type="ECO:0000313" key="3">
    <source>
        <dbReference type="Proteomes" id="UP000184330"/>
    </source>
</evidence>
<evidence type="ECO:0000256" key="1">
    <source>
        <dbReference type="SAM" id="MobiDB-lite"/>
    </source>
</evidence>
<dbReference type="AlphaFoldDB" id="A0A1L7XVG2"/>
<dbReference type="Proteomes" id="UP000184330">
    <property type="component" value="Unassembled WGS sequence"/>
</dbReference>